<keyword evidence="3" id="KW-1185">Reference proteome</keyword>
<reference evidence="3" key="1">
    <citation type="journal article" date="2012" name="J. Bacteriol.">
        <title>Revised Genome Sequence of Burkholderia thailandensis MSMB43 with Improved Annotation.</title>
        <authorList>
            <person name="Zhuo Y."/>
            <person name="Liu L."/>
            <person name="Wang Q."/>
            <person name="Liu X."/>
            <person name="Ren B."/>
            <person name="Liu M."/>
            <person name="Ni P."/>
            <person name="Cheng Y.Q."/>
            <person name="Zhang L."/>
        </authorList>
    </citation>
    <scope>NUCLEOTIDE SEQUENCE [LARGE SCALE GENOMIC DNA]</scope>
    <source>
        <strain evidence="3">MSMB43</strain>
    </source>
</reference>
<feature type="region of interest" description="Disordered" evidence="1">
    <location>
        <begin position="14"/>
        <end position="34"/>
    </location>
</feature>
<proteinExistence type="predicted"/>
<evidence type="ECO:0000313" key="3">
    <source>
        <dbReference type="Proteomes" id="UP000004682"/>
    </source>
</evidence>
<dbReference type="EMBL" id="JH692063">
    <property type="protein sequence ID" value="EIP87857.1"/>
    <property type="molecule type" value="Genomic_DNA"/>
</dbReference>
<dbReference type="Proteomes" id="UP000004682">
    <property type="component" value="Unassembled WGS sequence"/>
</dbReference>
<gene>
    <name evidence="2" type="ORF">A33K_15878</name>
</gene>
<feature type="region of interest" description="Disordered" evidence="1">
    <location>
        <begin position="54"/>
        <end position="111"/>
    </location>
</feature>
<accession>A0ABN0G6H0</accession>
<evidence type="ECO:0000256" key="1">
    <source>
        <dbReference type="SAM" id="MobiDB-lite"/>
    </source>
</evidence>
<organism evidence="2 3">
    <name type="scientific">Burkholderia humptydooensis MSMB43</name>
    <dbReference type="NCBI Taxonomy" id="441157"/>
    <lineage>
        <taxon>Bacteria</taxon>
        <taxon>Pseudomonadati</taxon>
        <taxon>Pseudomonadota</taxon>
        <taxon>Betaproteobacteria</taxon>
        <taxon>Burkholderiales</taxon>
        <taxon>Burkholderiaceae</taxon>
        <taxon>Burkholderia</taxon>
        <taxon>pseudomallei group</taxon>
    </lineage>
</organism>
<name>A0ABN0G6H0_9BURK</name>
<evidence type="ECO:0000313" key="2">
    <source>
        <dbReference type="EMBL" id="EIP87857.1"/>
    </source>
</evidence>
<protein>
    <submittedName>
        <fullName evidence="2">Uncharacterized protein</fullName>
    </submittedName>
</protein>
<sequence>MFEIRHGVSIRVAAQRASRRRAGPNSVWQDRARAPSRRQLRNCAARITFLASRPRTARIPSYNGRTPDSRAAPPARLREPRRRAAPRPAGSPLGSRAMPGIRMRVPYVSRP</sequence>